<evidence type="ECO:0000313" key="1">
    <source>
        <dbReference type="EMBL" id="RIB35239.1"/>
    </source>
</evidence>
<proteinExistence type="predicted"/>
<evidence type="ECO:0000313" key="2">
    <source>
        <dbReference type="Proteomes" id="UP000266622"/>
    </source>
</evidence>
<dbReference type="EMBL" id="MWMI01000004">
    <property type="protein sequence ID" value="RIB35239.1"/>
    <property type="molecule type" value="Genomic_DNA"/>
</dbReference>
<comment type="caution">
    <text evidence="1">The sequence shown here is derived from an EMBL/GenBank/DDBJ whole genome shotgun (WGS) entry which is preliminary data.</text>
</comment>
<protein>
    <submittedName>
        <fullName evidence="1">Uncharacterized protein</fullName>
    </submittedName>
</protein>
<accession>A0A397WP08</accession>
<dbReference type="AlphaFoldDB" id="A0A397WP08"/>
<name>A0A397WP08_9ARCH</name>
<sequence>MVSLEELRKENLGEKHKVFESKIILDDPRYRLESIYFWLLDFLRDDLKLNVSKISDEFGGSFGSVFYTDIVRRAQSILTTAREIGGLLNTIIKSIVDVSNSYRTLVFERLHKFEDLKSDNPEKSYTALKALKSLWLDNVDSRKGTYALRNLIKAGYSTVIDLFLLAEDGEKLNELISKGIANKSILNHPSYREISYYEKNKIVNERVISLVKTRLAEFYGWLEESEKYFKERAKYLKAYLLHQVNSLIYYLEIAKPYFKAARALKQKEYNIPDIVKGFESAIIEITLFATDKEKELTEWDKDKKDFIKKKYIPLFEVNIIARVRPTLQAISVERTAMYTYIGRIDIEYRAYVLTREEYDELVANKEIEDILYIQGMTETFLEGITDVICNVYLYEKVISNSKLLETAKKFLNKDEITSERDIVWTKELVKELEKVDKNFLKGLEWINKYLPSKEELEKKEEKKEEEKKKENTISLIFPIAKPAADIFKSLLYNIFEFIVTYGKDISNIRYSTSKKKLEKERGDFIDDVKKKAWLIFNTSKKSFGLVA</sequence>
<gene>
    <name evidence="1" type="ORF">BXU00_02845</name>
</gene>
<dbReference type="Proteomes" id="UP000266622">
    <property type="component" value="Unassembled WGS sequence"/>
</dbReference>
<organism evidence="1 2">
    <name type="scientific">Candidatus Nanoclepta minutus</name>
    <dbReference type="NCBI Taxonomy" id="1940235"/>
    <lineage>
        <taxon>Archaea</taxon>
        <taxon>Nanobdellota</taxon>
        <taxon>Candidatus Nanoclepta</taxon>
    </lineage>
</organism>
<reference evidence="1 2" key="1">
    <citation type="journal article" date="2018" name="Syst. Appl. Microbiol.">
        <title>A new symbiotic nanoarchaeote (Candidatus Nanoclepta minutus) and its host (Zestosphaera tikiterensis gen. nov., sp. nov.) from a New Zealand hot spring.</title>
        <authorList>
            <person name="St John E."/>
            <person name="Liu Y."/>
            <person name="Podar M."/>
            <person name="Stott M.B."/>
            <person name="Meneghin J."/>
            <person name="Chen Z."/>
            <person name="Lagutin K."/>
            <person name="Mitchell K."/>
            <person name="Reysenbach A.L."/>
        </authorList>
    </citation>
    <scope>NUCLEOTIDE SEQUENCE [LARGE SCALE GENOMIC DNA]</scope>
    <source>
        <strain evidence="1">NZ3</strain>
    </source>
</reference>